<dbReference type="Gene3D" id="3.30.230.10">
    <property type="match status" value="1"/>
</dbReference>
<sequence length="187" mass="20934">MKKLASPCRVGHLSHRRFEVNSGRYSGGVHETYFPTKQSSPLQEAWLSPSHEYPRRSRDSEVSPGKGSSPAFRLIGRIRHREVFSRLSKEGTYVRSHGLWCSLLLDDSLENAHIGYAIGRQVGGAVERNRIKRQLRALFGSRSGQLRPGWYLIGVTPKATGSTWNQLGTLVDRLIGQIEAKISQPTP</sequence>
<evidence type="ECO:0000256" key="1">
    <source>
        <dbReference type="ARBA" id="ARBA00002663"/>
    </source>
</evidence>
<dbReference type="HAMAP" id="MF_00227">
    <property type="entry name" value="RNase_P"/>
    <property type="match status" value="1"/>
</dbReference>
<evidence type="ECO:0000256" key="4">
    <source>
        <dbReference type="ARBA" id="ARBA00022759"/>
    </source>
</evidence>
<dbReference type="AlphaFoldDB" id="A0A6J6XML4"/>
<keyword evidence="6" id="KW-0694">RNA-binding</keyword>
<name>A0A6J6XML4_9ZZZZ</name>
<dbReference type="GO" id="GO:0030677">
    <property type="term" value="C:ribonuclease P complex"/>
    <property type="evidence" value="ECO:0007669"/>
    <property type="project" value="TreeGrafter"/>
</dbReference>
<dbReference type="EMBL" id="CAFAAG010000099">
    <property type="protein sequence ID" value="CAB4798481.1"/>
    <property type="molecule type" value="Genomic_DNA"/>
</dbReference>
<dbReference type="PANTHER" id="PTHR33992">
    <property type="entry name" value="RIBONUCLEASE P PROTEIN COMPONENT"/>
    <property type="match status" value="1"/>
</dbReference>
<evidence type="ECO:0000256" key="7">
    <source>
        <dbReference type="SAM" id="MobiDB-lite"/>
    </source>
</evidence>
<dbReference type="InterPro" id="IPR014721">
    <property type="entry name" value="Ribsml_uS5_D2-typ_fold_subgr"/>
</dbReference>
<dbReference type="InterPro" id="IPR020539">
    <property type="entry name" value="RNase_P_CS"/>
</dbReference>
<keyword evidence="2" id="KW-0819">tRNA processing</keyword>
<accession>A0A6J6XML4</accession>
<dbReference type="GO" id="GO:0042781">
    <property type="term" value="F:3'-tRNA processing endoribonuclease activity"/>
    <property type="evidence" value="ECO:0007669"/>
    <property type="project" value="TreeGrafter"/>
</dbReference>
<keyword evidence="5" id="KW-0378">Hydrolase</keyword>
<comment type="function">
    <text evidence="1">RNaseP catalyzes the removal of the 5'-leader sequence from pre-tRNA to produce the mature 5'-terminus. It can also cleave other RNA substrates such as 4.5S RNA. The protein component plays an auxiliary but essential role in vivo by binding to the 5'-leader sequence and broadening the substrate specificity of the ribozyme.</text>
</comment>
<dbReference type="NCBIfam" id="TIGR00188">
    <property type="entry name" value="rnpA"/>
    <property type="match status" value="1"/>
</dbReference>
<feature type="compositionally biased region" description="Basic and acidic residues" evidence="7">
    <location>
        <begin position="52"/>
        <end position="61"/>
    </location>
</feature>
<evidence type="ECO:0000256" key="5">
    <source>
        <dbReference type="ARBA" id="ARBA00022801"/>
    </source>
</evidence>
<dbReference type="InterPro" id="IPR020568">
    <property type="entry name" value="Ribosomal_Su5_D2-typ_SF"/>
</dbReference>
<feature type="region of interest" description="Disordered" evidence="7">
    <location>
        <begin position="40"/>
        <end position="69"/>
    </location>
</feature>
<dbReference type="GO" id="GO:0004526">
    <property type="term" value="F:ribonuclease P activity"/>
    <property type="evidence" value="ECO:0007669"/>
    <property type="project" value="InterPro"/>
</dbReference>
<dbReference type="PANTHER" id="PTHR33992:SF1">
    <property type="entry name" value="RIBONUCLEASE P PROTEIN COMPONENT"/>
    <property type="match status" value="1"/>
</dbReference>
<reference evidence="8" key="1">
    <citation type="submission" date="2020-05" db="EMBL/GenBank/DDBJ databases">
        <authorList>
            <person name="Chiriac C."/>
            <person name="Salcher M."/>
            <person name="Ghai R."/>
            <person name="Kavagutti S V."/>
        </authorList>
    </citation>
    <scope>NUCLEOTIDE SEQUENCE</scope>
</reference>
<dbReference type="GO" id="GO:0000049">
    <property type="term" value="F:tRNA binding"/>
    <property type="evidence" value="ECO:0007669"/>
    <property type="project" value="InterPro"/>
</dbReference>
<gene>
    <name evidence="8" type="ORF">UFOPK2975_01116</name>
</gene>
<dbReference type="SUPFAM" id="SSF54211">
    <property type="entry name" value="Ribosomal protein S5 domain 2-like"/>
    <property type="match status" value="1"/>
</dbReference>
<evidence type="ECO:0000256" key="6">
    <source>
        <dbReference type="ARBA" id="ARBA00022884"/>
    </source>
</evidence>
<organism evidence="8">
    <name type="scientific">freshwater metagenome</name>
    <dbReference type="NCBI Taxonomy" id="449393"/>
    <lineage>
        <taxon>unclassified sequences</taxon>
        <taxon>metagenomes</taxon>
        <taxon>ecological metagenomes</taxon>
    </lineage>
</organism>
<dbReference type="InterPro" id="IPR000100">
    <property type="entry name" value="RNase_P"/>
</dbReference>
<evidence type="ECO:0000256" key="2">
    <source>
        <dbReference type="ARBA" id="ARBA00022694"/>
    </source>
</evidence>
<keyword evidence="4" id="KW-0255">Endonuclease</keyword>
<proteinExistence type="inferred from homology"/>
<keyword evidence="3" id="KW-0540">Nuclease</keyword>
<evidence type="ECO:0000313" key="8">
    <source>
        <dbReference type="EMBL" id="CAB4798481.1"/>
    </source>
</evidence>
<dbReference type="PROSITE" id="PS00648">
    <property type="entry name" value="RIBONUCLEASE_P"/>
    <property type="match status" value="1"/>
</dbReference>
<dbReference type="Pfam" id="PF00825">
    <property type="entry name" value="Ribonuclease_P"/>
    <property type="match status" value="1"/>
</dbReference>
<evidence type="ECO:0000256" key="3">
    <source>
        <dbReference type="ARBA" id="ARBA00022722"/>
    </source>
</evidence>
<protein>
    <submittedName>
        <fullName evidence="8">Unannotated protein</fullName>
    </submittedName>
</protein>